<accession>A0A1G7WVZ4</accession>
<name>A0A1G7WVZ4_9ACTN</name>
<evidence type="ECO:0000256" key="2">
    <source>
        <dbReference type="SAM" id="Phobius"/>
    </source>
</evidence>
<gene>
    <name evidence="3" type="ORF">SAMN05421505_107190</name>
</gene>
<feature type="compositionally biased region" description="Basic residues" evidence="1">
    <location>
        <begin position="1"/>
        <end position="10"/>
    </location>
</feature>
<keyword evidence="2" id="KW-1133">Transmembrane helix</keyword>
<feature type="transmembrane region" description="Helical" evidence="2">
    <location>
        <begin position="471"/>
        <end position="490"/>
    </location>
</feature>
<reference evidence="3 4" key="1">
    <citation type="submission" date="2016-10" db="EMBL/GenBank/DDBJ databases">
        <authorList>
            <person name="de Groot N.N."/>
        </authorList>
    </citation>
    <scope>NUCLEOTIDE SEQUENCE [LARGE SCALE GENOMIC DNA]</scope>
    <source>
        <strain evidence="3 4">CPCC 201354</strain>
    </source>
</reference>
<sequence>MPLLSVRHHPSAPPAADARARPPAGRWIGWLLAGGWAAQFALRLWLYRYHSGPVANPDEVGYLLAARLLAGGPGGDYSGSTFYQGGYALLLVPAFWLTSDPETAYRLVAGTGAAVAAATFPLAYAALRRLGTAVRPALLLAFAAGASPSLLVFSGLALADAVLPTLLLGWLLAVHDTVSRGSARAAALGGVLAGFATSVHMRGYVIFGVWVVAVALLAFRRRIAPKAALAGAAAGGTTALAGAVLNAELAAALYPGGARDLSGLLVDRLTSLDGQAWALAGAAGQIWYLAVATWGLAGVGLIAAAATALRRSAPHAHRVAAAVLLATTLGIAYASSAALPDEHRVGNYAYGRYLACVALAWTIAGLAALLRTRRTAAPGPTGPLAAVPEEAAFPRVRRTALLGRPGWLAVIPGGRRRATVLGLALGAAATAAAAGGAAALYAGDRLRRYTFIAFDFPEVIFLSGVHDRLDMAAASWTAAALLACLAAAALTPRRTRWPLAAAVLVAANAAFAVHIAPKPPPPADPAWWPQPPPGRVAVDNRVDWRIWVQLTHRVWWTELELFNGDKQAVPNGVCSVLLPPSAPPPPTWRPAGSRPDWALWTSPHCTPGP</sequence>
<feature type="transmembrane region" description="Helical" evidence="2">
    <location>
        <begin position="104"/>
        <end position="125"/>
    </location>
</feature>
<feature type="transmembrane region" description="Helical" evidence="2">
    <location>
        <begin position="137"/>
        <end position="159"/>
    </location>
</feature>
<dbReference type="Proteomes" id="UP000198923">
    <property type="component" value="Unassembled WGS sequence"/>
</dbReference>
<feature type="transmembrane region" description="Helical" evidence="2">
    <location>
        <begin position="319"/>
        <end position="338"/>
    </location>
</feature>
<evidence type="ECO:0008006" key="5">
    <source>
        <dbReference type="Google" id="ProtNLM"/>
    </source>
</evidence>
<feature type="transmembrane region" description="Helical" evidence="2">
    <location>
        <begin position="27"/>
        <end position="46"/>
    </location>
</feature>
<feature type="transmembrane region" description="Helical" evidence="2">
    <location>
        <begin position="497"/>
        <end position="516"/>
    </location>
</feature>
<feature type="transmembrane region" description="Helical" evidence="2">
    <location>
        <begin position="201"/>
        <end position="219"/>
    </location>
</feature>
<organism evidence="3 4">
    <name type="scientific">Sinosporangium album</name>
    <dbReference type="NCBI Taxonomy" id="504805"/>
    <lineage>
        <taxon>Bacteria</taxon>
        <taxon>Bacillati</taxon>
        <taxon>Actinomycetota</taxon>
        <taxon>Actinomycetes</taxon>
        <taxon>Streptosporangiales</taxon>
        <taxon>Streptosporangiaceae</taxon>
        <taxon>Sinosporangium</taxon>
    </lineage>
</organism>
<keyword evidence="2" id="KW-0812">Transmembrane</keyword>
<feature type="region of interest" description="Disordered" evidence="1">
    <location>
        <begin position="584"/>
        <end position="609"/>
    </location>
</feature>
<dbReference type="AlphaFoldDB" id="A0A1G7WVZ4"/>
<evidence type="ECO:0000256" key="1">
    <source>
        <dbReference type="SAM" id="MobiDB-lite"/>
    </source>
</evidence>
<dbReference type="OrthoDB" id="3462168at2"/>
<feature type="transmembrane region" description="Helical" evidence="2">
    <location>
        <begin position="420"/>
        <end position="442"/>
    </location>
</feature>
<dbReference type="EMBL" id="FNCN01000007">
    <property type="protein sequence ID" value="SDG75450.1"/>
    <property type="molecule type" value="Genomic_DNA"/>
</dbReference>
<dbReference type="RefSeq" id="WP_093170087.1">
    <property type="nucleotide sequence ID" value="NZ_FNCN01000007.1"/>
</dbReference>
<evidence type="ECO:0000313" key="4">
    <source>
        <dbReference type="Proteomes" id="UP000198923"/>
    </source>
</evidence>
<protein>
    <recommendedName>
        <fullName evidence="5">4-amino-4-deoxy-L-arabinose transferase</fullName>
    </recommendedName>
</protein>
<feature type="transmembrane region" description="Helical" evidence="2">
    <location>
        <begin position="286"/>
        <end position="307"/>
    </location>
</feature>
<feature type="transmembrane region" description="Helical" evidence="2">
    <location>
        <begin position="350"/>
        <end position="370"/>
    </location>
</feature>
<feature type="transmembrane region" description="Helical" evidence="2">
    <location>
        <begin position="231"/>
        <end position="254"/>
    </location>
</feature>
<proteinExistence type="predicted"/>
<evidence type="ECO:0000313" key="3">
    <source>
        <dbReference type="EMBL" id="SDG75450.1"/>
    </source>
</evidence>
<keyword evidence="2" id="KW-0472">Membrane</keyword>
<keyword evidence="4" id="KW-1185">Reference proteome</keyword>
<feature type="region of interest" description="Disordered" evidence="1">
    <location>
        <begin position="1"/>
        <end position="21"/>
    </location>
</feature>